<evidence type="ECO:0000313" key="12">
    <source>
        <dbReference type="EMBL" id="MFB0834419.1"/>
    </source>
</evidence>
<keyword evidence="9 11" id="KW-0472">Membrane</keyword>
<feature type="compositionally biased region" description="Low complexity" evidence="10">
    <location>
        <begin position="104"/>
        <end position="128"/>
    </location>
</feature>
<dbReference type="NCBIfam" id="TIGR00739">
    <property type="entry name" value="yajC"/>
    <property type="match status" value="1"/>
</dbReference>
<comment type="similarity">
    <text evidence="2">Belongs to the YajC family.</text>
</comment>
<feature type="compositionally biased region" description="Basic and acidic residues" evidence="10">
    <location>
        <begin position="129"/>
        <end position="150"/>
    </location>
</feature>
<evidence type="ECO:0000313" key="13">
    <source>
        <dbReference type="Proteomes" id="UP001575652"/>
    </source>
</evidence>
<feature type="region of interest" description="Disordered" evidence="10">
    <location>
        <begin position="104"/>
        <end position="150"/>
    </location>
</feature>
<keyword evidence="7 11" id="KW-1133">Transmembrane helix</keyword>
<feature type="transmembrane region" description="Helical" evidence="11">
    <location>
        <begin position="12"/>
        <end position="34"/>
    </location>
</feature>
<name>A0ABV4ULA2_9MICC</name>
<dbReference type="InterPro" id="IPR003849">
    <property type="entry name" value="Preprotein_translocase_YajC"/>
</dbReference>
<organism evidence="12 13">
    <name type="scientific">Arthrobacter halodurans</name>
    <dbReference type="NCBI Taxonomy" id="516699"/>
    <lineage>
        <taxon>Bacteria</taxon>
        <taxon>Bacillati</taxon>
        <taxon>Actinomycetota</taxon>
        <taxon>Actinomycetes</taxon>
        <taxon>Micrococcales</taxon>
        <taxon>Micrococcaceae</taxon>
        <taxon>Arthrobacter</taxon>
    </lineage>
</organism>
<dbReference type="RefSeq" id="WP_373971629.1">
    <property type="nucleotide sequence ID" value="NZ_JBHDLJ010000004.1"/>
</dbReference>
<evidence type="ECO:0000256" key="4">
    <source>
        <dbReference type="ARBA" id="ARBA00022475"/>
    </source>
</evidence>
<evidence type="ECO:0000256" key="11">
    <source>
        <dbReference type="SAM" id="Phobius"/>
    </source>
</evidence>
<dbReference type="PANTHER" id="PTHR33909:SF1">
    <property type="entry name" value="SEC TRANSLOCON ACCESSORY COMPLEX SUBUNIT YAJC"/>
    <property type="match status" value="1"/>
</dbReference>
<dbReference type="SMART" id="SM01323">
    <property type="entry name" value="YajC"/>
    <property type="match status" value="1"/>
</dbReference>
<evidence type="ECO:0000256" key="1">
    <source>
        <dbReference type="ARBA" id="ARBA00004162"/>
    </source>
</evidence>
<dbReference type="PANTHER" id="PTHR33909">
    <property type="entry name" value="SEC TRANSLOCON ACCESSORY COMPLEX SUBUNIT YAJC"/>
    <property type="match status" value="1"/>
</dbReference>
<evidence type="ECO:0000256" key="3">
    <source>
        <dbReference type="ARBA" id="ARBA00022448"/>
    </source>
</evidence>
<gene>
    <name evidence="12" type="primary">yajC</name>
    <name evidence="12" type="ORF">ACETWP_07455</name>
</gene>
<keyword evidence="6" id="KW-0653">Protein transport</keyword>
<keyword evidence="13" id="KW-1185">Reference proteome</keyword>
<keyword evidence="4" id="KW-1003">Cell membrane</keyword>
<dbReference type="Pfam" id="PF02699">
    <property type="entry name" value="YajC"/>
    <property type="match status" value="1"/>
</dbReference>
<keyword evidence="8" id="KW-0811">Translocation</keyword>
<proteinExistence type="inferred from homology"/>
<comment type="caution">
    <text evidence="12">The sequence shown here is derived from an EMBL/GenBank/DDBJ whole genome shotgun (WGS) entry which is preliminary data.</text>
</comment>
<evidence type="ECO:0000256" key="7">
    <source>
        <dbReference type="ARBA" id="ARBA00022989"/>
    </source>
</evidence>
<evidence type="ECO:0000256" key="5">
    <source>
        <dbReference type="ARBA" id="ARBA00022692"/>
    </source>
</evidence>
<evidence type="ECO:0000256" key="8">
    <source>
        <dbReference type="ARBA" id="ARBA00023010"/>
    </source>
</evidence>
<evidence type="ECO:0000256" key="9">
    <source>
        <dbReference type="ARBA" id="ARBA00023136"/>
    </source>
</evidence>
<sequence length="150" mass="16037">MQLAQNTTEQAAPAFDPMTLILLAAFAFLIFMMFRGRKKAKKQQQELQSELRPGAEVMTQFGLYGKVVSIDTDENKVVIELSPGSTATVHSQAVARVVPAAVPADDAETPSVAAPVAEPTAATGAAGDAVHEETPEETLRRLDGDDRTKE</sequence>
<evidence type="ECO:0000256" key="10">
    <source>
        <dbReference type="SAM" id="MobiDB-lite"/>
    </source>
</evidence>
<evidence type="ECO:0000256" key="2">
    <source>
        <dbReference type="ARBA" id="ARBA00006742"/>
    </source>
</evidence>
<comment type="subcellular location">
    <subcellularLocation>
        <location evidence="1">Cell membrane</location>
        <topology evidence="1">Single-pass membrane protein</topology>
    </subcellularLocation>
</comment>
<reference evidence="12 13" key="1">
    <citation type="submission" date="2024-09" db="EMBL/GenBank/DDBJ databases">
        <authorList>
            <person name="Salinas-Garcia M.A."/>
            <person name="Prieme A."/>
        </authorList>
    </citation>
    <scope>NUCLEOTIDE SEQUENCE [LARGE SCALE GENOMIC DNA]</scope>
    <source>
        <strain evidence="12 13">DSM 21081</strain>
    </source>
</reference>
<evidence type="ECO:0000256" key="6">
    <source>
        <dbReference type="ARBA" id="ARBA00022927"/>
    </source>
</evidence>
<accession>A0ABV4ULA2</accession>
<dbReference type="EMBL" id="JBHDLJ010000004">
    <property type="protein sequence ID" value="MFB0834419.1"/>
    <property type="molecule type" value="Genomic_DNA"/>
</dbReference>
<protein>
    <submittedName>
        <fullName evidence="12">Preprotein translocase subunit YajC</fullName>
    </submittedName>
</protein>
<dbReference type="Proteomes" id="UP001575652">
    <property type="component" value="Unassembled WGS sequence"/>
</dbReference>
<keyword evidence="5 11" id="KW-0812">Transmembrane</keyword>
<keyword evidence="3" id="KW-0813">Transport</keyword>